<gene>
    <name evidence="4" type="ORF">ElyMa_006003800</name>
</gene>
<evidence type="ECO:0000313" key="4">
    <source>
        <dbReference type="EMBL" id="GFR84533.1"/>
    </source>
</evidence>
<keyword evidence="2" id="KW-1133">Transmembrane helix</keyword>
<feature type="compositionally biased region" description="Polar residues" evidence="1">
    <location>
        <begin position="68"/>
        <end position="78"/>
    </location>
</feature>
<keyword evidence="3" id="KW-0732">Signal</keyword>
<dbReference type="EMBL" id="BMAT01012050">
    <property type="protein sequence ID" value="GFR84533.1"/>
    <property type="molecule type" value="Genomic_DNA"/>
</dbReference>
<accession>A0AAV4GFL3</accession>
<comment type="caution">
    <text evidence="4">The sequence shown here is derived from an EMBL/GenBank/DDBJ whole genome shotgun (WGS) entry which is preliminary data.</text>
</comment>
<protein>
    <submittedName>
        <fullName evidence="4">Uncharacterized protein</fullName>
    </submittedName>
</protein>
<keyword evidence="2" id="KW-0812">Transmembrane</keyword>
<proteinExistence type="predicted"/>
<evidence type="ECO:0000256" key="3">
    <source>
        <dbReference type="SAM" id="SignalP"/>
    </source>
</evidence>
<reference evidence="4 5" key="1">
    <citation type="journal article" date="2021" name="Elife">
        <title>Chloroplast acquisition without the gene transfer in kleptoplastic sea slugs, Plakobranchus ocellatus.</title>
        <authorList>
            <person name="Maeda T."/>
            <person name="Takahashi S."/>
            <person name="Yoshida T."/>
            <person name="Shimamura S."/>
            <person name="Takaki Y."/>
            <person name="Nagai Y."/>
            <person name="Toyoda A."/>
            <person name="Suzuki Y."/>
            <person name="Arimoto A."/>
            <person name="Ishii H."/>
            <person name="Satoh N."/>
            <person name="Nishiyama T."/>
            <person name="Hasebe M."/>
            <person name="Maruyama T."/>
            <person name="Minagawa J."/>
            <person name="Obokata J."/>
            <person name="Shigenobu S."/>
        </authorList>
    </citation>
    <scope>NUCLEOTIDE SEQUENCE [LARGE SCALE GENOMIC DNA]</scope>
</reference>
<name>A0AAV4GFL3_9GAST</name>
<evidence type="ECO:0000313" key="5">
    <source>
        <dbReference type="Proteomes" id="UP000762676"/>
    </source>
</evidence>
<evidence type="ECO:0000256" key="2">
    <source>
        <dbReference type="SAM" id="Phobius"/>
    </source>
</evidence>
<keyword evidence="5" id="KW-1185">Reference proteome</keyword>
<evidence type="ECO:0000256" key="1">
    <source>
        <dbReference type="SAM" id="MobiDB-lite"/>
    </source>
</evidence>
<sequence>MARVISCQTAAILVCILAATAMGSELIGKEKRSELSEGLLAALGGIPKSGPIRTRSVSKETRSVNVANDASNTHSGQRPNCVVRGSSSASGGSSGLTDSHVSWNFGGDGDWSVPDSAVMMSSGMASGYSLWTTACVQMVMLLQFIFVLAKLA</sequence>
<feature type="chain" id="PRO_5043416529" evidence="3">
    <location>
        <begin position="24"/>
        <end position="152"/>
    </location>
</feature>
<keyword evidence="2" id="KW-0472">Membrane</keyword>
<feature type="region of interest" description="Disordered" evidence="1">
    <location>
        <begin position="68"/>
        <end position="95"/>
    </location>
</feature>
<feature type="transmembrane region" description="Helical" evidence="2">
    <location>
        <begin position="128"/>
        <end position="149"/>
    </location>
</feature>
<feature type="signal peptide" evidence="3">
    <location>
        <begin position="1"/>
        <end position="23"/>
    </location>
</feature>
<dbReference type="AlphaFoldDB" id="A0AAV4GFL3"/>
<dbReference type="Proteomes" id="UP000762676">
    <property type="component" value="Unassembled WGS sequence"/>
</dbReference>
<organism evidence="4 5">
    <name type="scientific">Elysia marginata</name>
    <dbReference type="NCBI Taxonomy" id="1093978"/>
    <lineage>
        <taxon>Eukaryota</taxon>
        <taxon>Metazoa</taxon>
        <taxon>Spiralia</taxon>
        <taxon>Lophotrochozoa</taxon>
        <taxon>Mollusca</taxon>
        <taxon>Gastropoda</taxon>
        <taxon>Heterobranchia</taxon>
        <taxon>Euthyneura</taxon>
        <taxon>Panpulmonata</taxon>
        <taxon>Sacoglossa</taxon>
        <taxon>Placobranchoidea</taxon>
        <taxon>Plakobranchidae</taxon>
        <taxon>Elysia</taxon>
    </lineage>
</organism>